<evidence type="ECO:0000313" key="2">
    <source>
        <dbReference type="Proteomes" id="UP000240211"/>
    </source>
</evidence>
<keyword evidence="2" id="KW-1185">Reference proteome</keyword>
<gene>
    <name evidence="1" type="ORF">YSP2_83</name>
</gene>
<protein>
    <submittedName>
        <fullName evidence="1">Uncharacterized protein</fullName>
    </submittedName>
</protein>
<evidence type="ECO:0000313" key="1">
    <source>
        <dbReference type="EMBL" id="ATW57828.1"/>
    </source>
</evidence>
<accession>A0A2H4P6P6</accession>
<organism evidence="1 2">
    <name type="scientific">Salmonella phage YSP2</name>
    <dbReference type="NCBI Taxonomy" id="2053686"/>
    <lineage>
        <taxon>Viruses</taxon>
        <taxon>Duplodnaviria</taxon>
        <taxon>Heunggongvirae</taxon>
        <taxon>Uroviricota</taxon>
        <taxon>Caudoviricetes</taxon>
        <taxon>Drexlerviridae</taxon>
        <taxon>Tempevirinae</taxon>
        <taxon>Tlsvirus</taxon>
        <taxon>Tlsvirus YSP2</taxon>
    </lineage>
</organism>
<sequence length="81" mass="9782">MNRKMLIRAFAKIAKRWGDSNKSPYTFSRYGYKNARAWGRCIADNYNAEMLEDFAKWIDAPLKDWCQFDYDYFAEEEISCW</sequence>
<reference evidence="2" key="1">
    <citation type="submission" date="2017-10" db="EMBL/GenBank/DDBJ databases">
        <authorList>
            <person name="Tie K."/>
            <person name="Feng X."/>
            <person name="Yuan Y."/>
        </authorList>
    </citation>
    <scope>NUCLEOTIDE SEQUENCE [LARGE SCALE GENOMIC DNA]</scope>
</reference>
<dbReference type="EMBL" id="MG241338">
    <property type="protein sequence ID" value="ATW57828.1"/>
    <property type="molecule type" value="Genomic_DNA"/>
</dbReference>
<name>A0A2H4P6P6_9CAUD</name>
<proteinExistence type="predicted"/>
<dbReference type="Proteomes" id="UP000240211">
    <property type="component" value="Segment"/>
</dbReference>